<gene>
    <name evidence="3" type="ORF">RFI_32610</name>
</gene>
<feature type="region of interest" description="Disordered" evidence="1">
    <location>
        <begin position="378"/>
        <end position="407"/>
    </location>
</feature>
<keyword evidence="4" id="KW-1185">Reference proteome</keyword>
<name>X6LTU0_RETFI</name>
<feature type="transmembrane region" description="Helical" evidence="2">
    <location>
        <begin position="18"/>
        <end position="42"/>
    </location>
</feature>
<feature type="transmembrane region" description="Helical" evidence="2">
    <location>
        <begin position="165"/>
        <end position="189"/>
    </location>
</feature>
<feature type="compositionally biased region" description="Polar residues" evidence="1">
    <location>
        <begin position="244"/>
        <end position="255"/>
    </location>
</feature>
<evidence type="ECO:0000256" key="2">
    <source>
        <dbReference type="SAM" id="Phobius"/>
    </source>
</evidence>
<feature type="compositionally biased region" description="Polar residues" evidence="1">
    <location>
        <begin position="381"/>
        <end position="390"/>
    </location>
</feature>
<sequence>ELKSKYGPRVKSQGRLRLFIAAGAVLFLALIFSVIRLTMALYSGTFHEGLCNLYFQSPIPYSFFKCCCVLFFILRIRESFRRCSFGLQERQIKILAICVVCFYLFVNINLIAESVICKHGCTLFIYFVFFLKKKKKGGRDQIRKKDFESFADCIEATLKDHTTPYFRAFIALHFIGEFVITVVLLRIYVRNLLIVTVQYEETWTRQQGTLDTQTKSKDNSKHSTSPLGNSNAPTEHDVKKSENVPESLNTAPVQSDPNDKFSISFLQKLQIHGLSEDYVHLIARNANLAIIVMIGNMMTGVIMLEVGRWLMLVDTFVNLLCIYLCFAFSQPVYRCLCKLFHYCCARYCVGMFLQCCSWKCCDCDACVISCWVVEDEPSWETAPSNKSGTDISVKKDNEREESYDIEI</sequence>
<evidence type="ECO:0000313" key="3">
    <source>
        <dbReference type="EMBL" id="ETO04786.1"/>
    </source>
</evidence>
<feature type="transmembrane region" description="Helical" evidence="2">
    <location>
        <begin position="54"/>
        <end position="74"/>
    </location>
</feature>
<accession>X6LTU0</accession>
<dbReference type="Proteomes" id="UP000023152">
    <property type="component" value="Unassembled WGS sequence"/>
</dbReference>
<evidence type="ECO:0000313" key="4">
    <source>
        <dbReference type="Proteomes" id="UP000023152"/>
    </source>
</evidence>
<feature type="region of interest" description="Disordered" evidence="1">
    <location>
        <begin position="208"/>
        <end position="255"/>
    </location>
</feature>
<feature type="transmembrane region" description="Helical" evidence="2">
    <location>
        <begin position="94"/>
        <end position="112"/>
    </location>
</feature>
<keyword evidence="2" id="KW-0812">Transmembrane</keyword>
<protein>
    <submittedName>
        <fullName evidence="3">Uncharacterized protein</fullName>
    </submittedName>
</protein>
<feature type="compositionally biased region" description="Basic and acidic residues" evidence="1">
    <location>
        <begin position="392"/>
        <end position="407"/>
    </location>
</feature>
<evidence type="ECO:0000256" key="1">
    <source>
        <dbReference type="SAM" id="MobiDB-lite"/>
    </source>
</evidence>
<feature type="compositionally biased region" description="Basic and acidic residues" evidence="1">
    <location>
        <begin position="234"/>
        <end position="243"/>
    </location>
</feature>
<organism evidence="3 4">
    <name type="scientific">Reticulomyxa filosa</name>
    <dbReference type="NCBI Taxonomy" id="46433"/>
    <lineage>
        <taxon>Eukaryota</taxon>
        <taxon>Sar</taxon>
        <taxon>Rhizaria</taxon>
        <taxon>Retaria</taxon>
        <taxon>Foraminifera</taxon>
        <taxon>Monothalamids</taxon>
        <taxon>Reticulomyxidae</taxon>
        <taxon>Reticulomyxa</taxon>
    </lineage>
</organism>
<feature type="transmembrane region" description="Helical" evidence="2">
    <location>
        <begin position="309"/>
        <end position="328"/>
    </location>
</feature>
<dbReference type="EMBL" id="ASPP01028939">
    <property type="protein sequence ID" value="ETO04786.1"/>
    <property type="molecule type" value="Genomic_DNA"/>
</dbReference>
<feature type="compositionally biased region" description="Polar residues" evidence="1">
    <location>
        <begin position="222"/>
        <end position="233"/>
    </location>
</feature>
<keyword evidence="2" id="KW-1133">Transmembrane helix</keyword>
<dbReference type="AlphaFoldDB" id="X6LTU0"/>
<feature type="non-terminal residue" evidence="3">
    <location>
        <position position="1"/>
    </location>
</feature>
<reference evidence="3 4" key="1">
    <citation type="journal article" date="2013" name="Curr. Biol.">
        <title>The Genome of the Foraminiferan Reticulomyxa filosa.</title>
        <authorList>
            <person name="Glockner G."/>
            <person name="Hulsmann N."/>
            <person name="Schleicher M."/>
            <person name="Noegel A.A."/>
            <person name="Eichinger L."/>
            <person name="Gallinger C."/>
            <person name="Pawlowski J."/>
            <person name="Sierra R."/>
            <person name="Euteneuer U."/>
            <person name="Pillet L."/>
            <person name="Moustafa A."/>
            <person name="Platzer M."/>
            <person name="Groth M."/>
            <person name="Szafranski K."/>
            <person name="Schliwa M."/>
        </authorList>
    </citation>
    <scope>NUCLEOTIDE SEQUENCE [LARGE SCALE GENOMIC DNA]</scope>
</reference>
<proteinExistence type="predicted"/>
<keyword evidence="2" id="KW-0472">Membrane</keyword>
<feature type="transmembrane region" description="Helical" evidence="2">
    <location>
        <begin position="286"/>
        <end position="303"/>
    </location>
</feature>
<comment type="caution">
    <text evidence="3">The sequence shown here is derived from an EMBL/GenBank/DDBJ whole genome shotgun (WGS) entry which is preliminary data.</text>
</comment>